<feature type="region of interest" description="Disordered" evidence="12">
    <location>
        <begin position="1"/>
        <end position="134"/>
    </location>
</feature>
<keyword evidence="3" id="KW-0716">Sensory transduction</keyword>
<evidence type="ECO:0000256" key="9">
    <source>
        <dbReference type="ARBA" id="ARBA00023136"/>
    </source>
</evidence>
<evidence type="ECO:0000256" key="13">
    <source>
        <dbReference type="SAM" id="Phobius"/>
    </source>
</evidence>
<evidence type="ECO:0000256" key="10">
    <source>
        <dbReference type="ARBA" id="ARBA00023303"/>
    </source>
</evidence>
<dbReference type="Gene3D" id="1.10.287.70">
    <property type="match status" value="1"/>
</dbReference>
<dbReference type="SMART" id="SM00248">
    <property type="entry name" value="ANK"/>
    <property type="match status" value="17"/>
</dbReference>
<gene>
    <name evidence="15" type="ORF">RRG08_023251</name>
</gene>
<keyword evidence="7 11" id="KW-0040">ANK repeat</keyword>
<comment type="caution">
    <text evidence="15">The sequence shown here is derived from an EMBL/GenBank/DDBJ whole genome shotgun (WGS) entry which is preliminary data.</text>
</comment>
<dbReference type="InterPro" id="IPR036770">
    <property type="entry name" value="Ankyrin_rpt-contain_sf"/>
</dbReference>
<organism evidence="15 16">
    <name type="scientific">Elysia crispata</name>
    <name type="common">lettuce slug</name>
    <dbReference type="NCBI Taxonomy" id="231223"/>
    <lineage>
        <taxon>Eukaryota</taxon>
        <taxon>Metazoa</taxon>
        <taxon>Spiralia</taxon>
        <taxon>Lophotrochozoa</taxon>
        <taxon>Mollusca</taxon>
        <taxon>Gastropoda</taxon>
        <taxon>Heterobranchia</taxon>
        <taxon>Euthyneura</taxon>
        <taxon>Panpulmonata</taxon>
        <taxon>Sacoglossa</taxon>
        <taxon>Placobranchoidea</taxon>
        <taxon>Plakobranchidae</taxon>
        <taxon>Elysia</taxon>
    </lineage>
</organism>
<feature type="domain" description="Ion transport" evidence="14">
    <location>
        <begin position="933"/>
        <end position="1185"/>
    </location>
</feature>
<dbReference type="Pfam" id="PF12796">
    <property type="entry name" value="Ank_2"/>
    <property type="match status" value="5"/>
</dbReference>
<feature type="repeat" description="ANK" evidence="11">
    <location>
        <begin position="455"/>
        <end position="483"/>
    </location>
</feature>
<name>A0AAE0ZPY5_9GAST</name>
<feature type="repeat" description="ANK" evidence="11">
    <location>
        <begin position="586"/>
        <end position="618"/>
    </location>
</feature>
<feature type="compositionally biased region" description="Polar residues" evidence="12">
    <location>
        <begin position="96"/>
        <end position="110"/>
    </location>
</feature>
<evidence type="ECO:0000256" key="4">
    <source>
        <dbReference type="ARBA" id="ARBA00022692"/>
    </source>
</evidence>
<dbReference type="Pfam" id="PF13637">
    <property type="entry name" value="Ank_4"/>
    <property type="match status" value="1"/>
</dbReference>
<dbReference type="GO" id="GO:0005216">
    <property type="term" value="F:monoatomic ion channel activity"/>
    <property type="evidence" value="ECO:0007669"/>
    <property type="project" value="InterPro"/>
</dbReference>
<sequence length="1320" mass="147903">MSGARPDSAVSTIGINPSINSANMASPLNENESGNSAAGPGNFTTTIPIFRGPNSGHPPRSVESEIRQRKPSGTEDDLEGTEVPEISAKGRRAGSSEDSQPPVQAGSDQNMDGDPNHLSPLIKDQPQNSRPASGTGILELVNMATNPGNAMGELPPIGPDLKMPEATETLNLTLHQCARDGDEYNMKILLQNLDSHARKRVNQYDEDDLTPLHYAARYNHLSVVKLLVQAGANVQMTGDDNVTPLHHAARYRREKKRKEVSPELEAFDDDLASNGLVSLLDQGDGEESIVSYLVKQNANINAVDMYGQTPLHYAAMRGNEIACRDLLAFKDTIDISTGDNQGVTPLHCAALHNQVEIARMLIDAGADVMCIDKERSTPLHHACMEGNIDMVQLLFDAGARSKESWVKINEMVAAQDFEFSTPLHHAVENSHYDVAKILLEKGAVVNQDRKSFVYPLHLAAQSGDVRICRLLVEHQARIDAVNSEHATALHRAAALNKVDALKFLVERGAAINRRDIDNYTPLLLAATYGNTEAVELLLQKGADFSVQDKHDKTAIFLAAEENKIEVLKKLLSKPRVKQLINESDCYDNSPLHIAAKQGYLEILQCLLENGADLDDKNEEEETPLHLAAKHGRTNIVRELIKTDTTIVNDEDEDSNTALHLAAQCGHHKVVKLLLDLGADVSARNYNAWTPLDLAASKGWTKTCSVLLEEDAPVDPIDKNKTTPLHLASSFGHSKVVKLLLEWDADVTLRDDGGRNCLGRAIENHHVNVAEVIINSDVWKDALRNAYINPNTGFVVTPMRKLIRKMPEVALKVFDRCLSYGQEKNPESMDFEITFDYEFLEDVYARWITHNISRQKSEVGSDYTSSTGSTFSGDDDDIELSPDAQPYSSDSNVLKKNHPLFLMIQSERETLLAHPLVTSLLQHKWNALGSFFYYFSFAIYMVFLTFLTGYMVSTDPPDKYGNDSSRIEDNDCSGLSYKQAEFAKAGTYVIIALAGFNLFKEMIQLYQAKLNYLGWTNLIEWIVYVTALLLVISFNECQRTTGYRYDWQWHLGAIAVFLAWIDLVLFIQKFPRFGIYVVMFTDILFTFSQFFVVFFLFVIAFAISFYALFQNQGPFDSVPKSFIKTSVMMIGEFEFDTIFNDNTNDIKYPAASYIIFVIFLVIMSILLMNLLVGLAVDDIKAVQQQAALKRMAMQVDLALDVERIIPDFLRRRAFCRRKTIRPNQLFANPLRRLITNSYLSPQALQKALSPDKDEVERVKESQDKIMTQVKKLKWSMVDIREHNQKLESLLKAIVKAQGIDWQEEDFQADEEMEGEEADNNE</sequence>
<feature type="region of interest" description="Disordered" evidence="12">
    <location>
        <begin position="858"/>
        <end position="887"/>
    </location>
</feature>
<dbReference type="Proteomes" id="UP001283361">
    <property type="component" value="Unassembled WGS sequence"/>
</dbReference>
<evidence type="ECO:0000313" key="15">
    <source>
        <dbReference type="EMBL" id="KAK3773374.1"/>
    </source>
</evidence>
<evidence type="ECO:0000256" key="6">
    <source>
        <dbReference type="ARBA" id="ARBA00022989"/>
    </source>
</evidence>
<feature type="repeat" description="ANK" evidence="11">
    <location>
        <begin position="306"/>
        <end position="338"/>
    </location>
</feature>
<feature type="compositionally biased region" description="Polar residues" evidence="12">
    <location>
        <begin position="9"/>
        <end position="47"/>
    </location>
</feature>
<evidence type="ECO:0000256" key="2">
    <source>
        <dbReference type="ARBA" id="ARBA00022448"/>
    </source>
</evidence>
<evidence type="ECO:0000259" key="14">
    <source>
        <dbReference type="Pfam" id="PF00520"/>
    </source>
</evidence>
<evidence type="ECO:0000256" key="3">
    <source>
        <dbReference type="ARBA" id="ARBA00022606"/>
    </source>
</evidence>
<feature type="repeat" description="ANK" evidence="11">
    <location>
        <begin position="207"/>
        <end position="239"/>
    </location>
</feature>
<feature type="repeat" description="ANK" evidence="11">
    <location>
        <begin position="374"/>
        <end position="399"/>
    </location>
</feature>
<dbReference type="Pfam" id="PF00023">
    <property type="entry name" value="Ank"/>
    <property type="match status" value="1"/>
</dbReference>
<dbReference type="InterPro" id="IPR005821">
    <property type="entry name" value="Ion_trans_dom"/>
</dbReference>
<evidence type="ECO:0000256" key="5">
    <source>
        <dbReference type="ARBA" id="ARBA00022737"/>
    </source>
</evidence>
<feature type="transmembrane region" description="Helical" evidence="13">
    <location>
        <begin position="1011"/>
        <end position="1034"/>
    </location>
</feature>
<dbReference type="Pfam" id="PF00520">
    <property type="entry name" value="Ion_trans"/>
    <property type="match status" value="1"/>
</dbReference>
<evidence type="ECO:0000256" key="7">
    <source>
        <dbReference type="ARBA" id="ARBA00023043"/>
    </source>
</evidence>
<feature type="repeat" description="ANK" evidence="11">
    <location>
        <begin position="418"/>
        <end position="450"/>
    </location>
</feature>
<keyword evidence="8" id="KW-0406">Ion transport</keyword>
<dbReference type="SUPFAM" id="SSF48403">
    <property type="entry name" value="Ankyrin repeat"/>
    <property type="match status" value="2"/>
</dbReference>
<evidence type="ECO:0000256" key="8">
    <source>
        <dbReference type="ARBA" id="ARBA00023065"/>
    </source>
</evidence>
<protein>
    <recommendedName>
        <fullName evidence="14">Ion transport domain-containing protein</fullName>
    </recommendedName>
</protein>
<feature type="transmembrane region" description="Helical" evidence="13">
    <location>
        <begin position="1078"/>
        <end position="1108"/>
    </location>
</feature>
<feature type="transmembrane region" description="Helical" evidence="13">
    <location>
        <begin position="930"/>
        <end position="951"/>
    </location>
</feature>
<reference evidence="15" key="1">
    <citation type="journal article" date="2023" name="G3 (Bethesda)">
        <title>A reference genome for the long-term kleptoplast-retaining sea slug Elysia crispata morphotype clarki.</title>
        <authorList>
            <person name="Eastman K.E."/>
            <person name="Pendleton A.L."/>
            <person name="Shaikh M.A."/>
            <person name="Suttiyut T."/>
            <person name="Ogas R."/>
            <person name="Tomko P."/>
            <person name="Gavelis G."/>
            <person name="Widhalm J.R."/>
            <person name="Wisecaver J.H."/>
        </authorList>
    </citation>
    <scope>NUCLEOTIDE SEQUENCE</scope>
    <source>
        <strain evidence="15">ECLA1</strain>
    </source>
</reference>
<keyword evidence="16" id="KW-1185">Reference proteome</keyword>
<feature type="repeat" description="ANK" evidence="11">
    <location>
        <begin position="653"/>
        <end position="685"/>
    </location>
</feature>
<dbReference type="PANTHER" id="PTHR47143">
    <property type="entry name" value="TRANSIENT RECEPTOR POTENTIAL CATION CHANNEL PROTEIN PAINLESS"/>
    <property type="match status" value="1"/>
</dbReference>
<feature type="repeat" description="ANK" evidence="11">
    <location>
        <begin position="517"/>
        <end position="549"/>
    </location>
</feature>
<dbReference type="Gene3D" id="1.25.40.20">
    <property type="entry name" value="Ankyrin repeat-containing domain"/>
    <property type="match status" value="7"/>
</dbReference>
<feature type="repeat" description="ANK" evidence="11">
    <location>
        <begin position="619"/>
        <end position="651"/>
    </location>
</feature>
<keyword evidence="4 13" id="KW-0812">Transmembrane</keyword>
<dbReference type="EMBL" id="JAWDGP010003545">
    <property type="protein sequence ID" value="KAK3773374.1"/>
    <property type="molecule type" value="Genomic_DNA"/>
</dbReference>
<dbReference type="PRINTS" id="PR01415">
    <property type="entry name" value="ANKYRIN"/>
</dbReference>
<evidence type="ECO:0000256" key="11">
    <source>
        <dbReference type="PROSITE-ProRule" id="PRU00023"/>
    </source>
</evidence>
<keyword evidence="10" id="KW-0407">Ion channel</keyword>
<keyword evidence="6 13" id="KW-1133">Transmembrane helix</keyword>
<dbReference type="PANTHER" id="PTHR47143:SF3">
    <property type="entry name" value="PWWP DOMAIN-CONTAINING PROTEIN"/>
    <property type="match status" value="1"/>
</dbReference>
<keyword evidence="9 13" id="KW-0472">Membrane</keyword>
<dbReference type="PROSITE" id="PS50297">
    <property type="entry name" value="ANK_REP_REGION"/>
    <property type="match status" value="11"/>
</dbReference>
<feature type="transmembrane region" description="Helical" evidence="13">
    <location>
        <begin position="1149"/>
        <end position="1175"/>
    </location>
</feature>
<feature type="repeat" description="ANK" evidence="11">
    <location>
        <begin position="484"/>
        <end position="516"/>
    </location>
</feature>
<feature type="repeat" description="ANK" evidence="11">
    <location>
        <begin position="341"/>
        <end position="373"/>
    </location>
</feature>
<dbReference type="InterPro" id="IPR052076">
    <property type="entry name" value="TRP_cation_channel"/>
</dbReference>
<proteinExistence type="predicted"/>
<accession>A0AAE0ZPY5</accession>
<comment type="subcellular location">
    <subcellularLocation>
        <location evidence="1">Membrane</location>
        <topology evidence="1">Multi-pass membrane protein</topology>
    </subcellularLocation>
</comment>
<feature type="transmembrane region" description="Helical" evidence="13">
    <location>
        <begin position="1046"/>
        <end position="1066"/>
    </location>
</feature>
<evidence type="ECO:0000313" key="16">
    <source>
        <dbReference type="Proteomes" id="UP001283361"/>
    </source>
</evidence>
<dbReference type="PROSITE" id="PS50088">
    <property type="entry name" value="ANK_REPEAT"/>
    <property type="match status" value="12"/>
</dbReference>
<dbReference type="GO" id="GO:1902495">
    <property type="term" value="C:transmembrane transporter complex"/>
    <property type="evidence" value="ECO:0007669"/>
    <property type="project" value="TreeGrafter"/>
</dbReference>
<evidence type="ECO:0000256" key="12">
    <source>
        <dbReference type="SAM" id="MobiDB-lite"/>
    </source>
</evidence>
<keyword evidence="5" id="KW-0677">Repeat</keyword>
<feature type="compositionally biased region" description="Low complexity" evidence="12">
    <location>
        <begin position="859"/>
        <end position="871"/>
    </location>
</feature>
<dbReference type="InterPro" id="IPR002110">
    <property type="entry name" value="Ankyrin_rpt"/>
</dbReference>
<keyword evidence="2" id="KW-0813">Transport</keyword>
<evidence type="ECO:0000256" key="1">
    <source>
        <dbReference type="ARBA" id="ARBA00004141"/>
    </source>
</evidence>
<feature type="repeat" description="ANK" evidence="11">
    <location>
        <begin position="719"/>
        <end position="751"/>
    </location>
</feature>